<feature type="region of interest" description="Disordered" evidence="1">
    <location>
        <begin position="30"/>
        <end position="65"/>
    </location>
</feature>
<dbReference type="Proteomes" id="UP000186456">
    <property type="component" value="Unassembled WGS sequence"/>
</dbReference>
<name>A0A1H0MKF6_MICTS</name>
<evidence type="ECO:0000313" key="2">
    <source>
        <dbReference type="EMBL" id="SDO80630.1"/>
    </source>
</evidence>
<accession>A0A1H0MKF6</accession>
<dbReference type="AlphaFoldDB" id="A0A1H0MKF6"/>
<organism evidence="2 3">
    <name type="scientific">Microbacterium testaceum (strain StLB037)</name>
    <dbReference type="NCBI Taxonomy" id="979556"/>
    <lineage>
        <taxon>Bacteria</taxon>
        <taxon>Bacillati</taxon>
        <taxon>Actinomycetota</taxon>
        <taxon>Actinomycetes</taxon>
        <taxon>Micrococcales</taxon>
        <taxon>Microbacteriaceae</taxon>
        <taxon>Microbacterium</taxon>
    </lineage>
</organism>
<reference evidence="2 3" key="1">
    <citation type="submission" date="2016-10" db="EMBL/GenBank/DDBJ databases">
        <authorList>
            <person name="de Groot N.N."/>
        </authorList>
    </citation>
    <scope>NUCLEOTIDE SEQUENCE [LARGE SCALE GENOMIC DNA]</scope>
    <source>
        <strain evidence="2 3">StLB037</strain>
    </source>
</reference>
<protein>
    <submittedName>
        <fullName evidence="2">Uncharacterized protein</fullName>
    </submittedName>
</protein>
<proteinExistence type="predicted"/>
<dbReference type="RefSeq" id="WP_074694631.1">
    <property type="nucleotide sequence ID" value="NZ_FNJN01000002.1"/>
</dbReference>
<sequence length="101" mass="10986">MAYFIALGILAVAGIVGTVWLVRTDGYGRIPTDPRRVRPRRPAAPRPRRRPARETRRSGMPTPRRVAEAPAVVLAASAKPSQRPAATARAYTSTIAAVRED</sequence>
<evidence type="ECO:0000256" key="1">
    <source>
        <dbReference type="SAM" id="MobiDB-lite"/>
    </source>
</evidence>
<dbReference type="EMBL" id="FNJN01000002">
    <property type="protein sequence ID" value="SDO80630.1"/>
    <property type="molecule type" value="Genomic_DNA"/>
</dbReference>
<evidence type="ECO:0000313" key="3">
    <source>
        <dbReference type="Proteomes" id="UP000186456"/>
    </source>
</evidence>
<gene>
    <name evidence="2" type="ORF">SAMN04487788_1004</name>
</gene>
<feature type="compositionally biased region" description="Basic residues" evidence="1">
    <location>
        <begin position="37"/>
        <end position="51"/>
    </location>
</feature>